<feature type="transmembrane region" description="Helical" evidence="8">
    <location>
        <begin position="186"/>
        <end position="206"/>
    </location>
</feature>
<keyword evidence="11" id="KW-1185">Reference proteome</keyword>
<keyword evidence="2" id="KW-0813">Transport</keyword>
<keyword evidence="5 8" id="KW-1133">Transmembrane helix</keyword>
<evidence type="ECO:0000256" key="4">
    <source>
        <dbReference type="ARBA" id="ARBA00022692"/>
    </source>
</evidence>
<sequence>MPGLPVSPRSPHRFLINRDYARLWYGQAISSVGDYVFSTTLVLWVADVLTRGKPWGPAAVSGVLLAVGAAVLFVGPLAGVFVDRWDALRTMLGTEVIRGLLVAVLVLVSLLPVDALPIGVWLALIYAVVFLLHATGQFFGPARLTIIREIVTGEADRARAAGIAQATAGTAAIIGPPLAAPLLFNAGLQWALLVNVISYAVSYLAIRTIRPVPQDGQREAAGPRPGLLAEFVAGLRFFGGSRFLVALVSVAVIGQCGMGALNTLNVFFLTGNLNAPADLYGYLGTAMGVGGIIGALCAGRIVQWIGARTTAWIGLVLGGVLLIGYSRQSVFLAGLVVLFLFMVPVTMLNTALTPLLLAAAPKEYLGRVMAVFYPCTQLASMVAASTSGWLASSVLRDLTGSLGGLRFGPIDTILTAAGTLIVIAGIYAWIVLPSAATDEQAAPASSGAEEATGASASEPGGLGRG</sequence>
<feature type="transmembrane region" description="Helical" evidence="8">
    <location>
        <begin position="160"/>
        <end position="180"/>
    </location>
</feature>
<dbReference type="PANTHER" id="PTHR43266:SF2">
    <property type="entry name" value="MAJOR FACILITATOR SUPERFAMILY (MFS) PROFILE DOMAIN-CONTAINING PROTEIN"/>
    <property type="match status" value="1"/>
</dbReference>
<evidence type="ECO:0000259" key="9">
    <source>
        <dbReference type="PROSITE" id="PS50850"/>
    </source>
</evidence>
<comment type="subcellular location">
    <subcellularLocation>
        <location evidence="1">Cell membrane</location>
        <topology evidence="1">Multi-pass membrane protein</topology>
    </subcellularLocation>
</comment>
<dbReference type="InterPro" id="IPR011701">
    <property type="entry name" value="MFS"/>
</dbReference>
<dbReference type="InterPro" id="IPR036259">
    <property type="entry name" value="MFS_trans_sf"/>
</dbReference>
<feature type="region of interest" description="Disordered" evidence="7">
    <location>
        <begin position="441"/>
        <end position="465"/>
    </location>
</feature>
<feature type="transmembrane region" description="Helical" evidence="8">
    <location>
        <begin position="331"/>
        <end position="358"/>
    </location>
</feature>
<gene>
    <name evidence="10" type="ORF">SAMN04489764_3743</name>
</gene>
<evidence type="ECO:0000256" key="5">
    <source>
        <dbReference type="ARBA" id="ARBA00022989"/>
    </source>
</evidence>
<keyword evidence="3" id="KW-1003">Cell membrane</keyword>
<evidence type="ECO:0000256" key="2">
    <source>
        <dbReference type="ARBA" id="ARBA00022448"/>
    </source>
</evidence>
<dbReference type="CDD" id="cd06173">
    <property type="entry name" value="MFS_MefA_like"/>
    <property type="match status" value="1"/>
</dbReference>
<feature type="transmembrane region" description="Helical" evidence="8">
    <location>
        <begin position="370"/>
        <end position="392"/>
    </location>
</feature>
<dbReference type="Gene3D" id="1.20.1250.20">
    <property type="entry name" value="MFS general substrate transporter like domains"/>
    <property type="match status" value="1"/>
</dbReference>
<evidence type="ECO:0000256" key="1">
    <source>
        <dbReference type="ARBA" id="ARBA00004651"/>
    </source>
</evidence>
<dbReference type="InterPro" id="IPR020846">
    <property type="entry name" value="MFS_dom"/>
</dbReference>
<evidence type="ECO:0000256" key="7">
    <source>
        <dbReference type="SAM" id="MobiDB-lite"/>
    </source>
</evidence>
<evidence type="ECO:0000313" key="10">
    <source>
        <dbReference type="EMBL" id="SDR15336.1"/>
    </source>
</evidence>
<organism evidence="10 11">
    <name type="scientific">Thermostaphylospora chromogena</name>
    <dbReference type="NCBI Taxonomy" id="35622"/>
    <lineage>
        <taxon>Bacteria</taxon>
        <taxon>Bacillati</taxon>
        <taxon>Actinomycetota</taxon>
        <taxon>Actinomycetes</taxon>
        <taxon>Streptosporangiales</taxon>
        <taxon>Thermomonosporaceae</taxon>
        <taxon>Thermostaphylospora</taxon>
    </lineage>
</organism>
<feature type="compositionally biased region" description="Low complexity" evidence="7">
    <location>
        <begin position="441"/>
        <end position="459"/>
    </location>
</feature>
<evidence type="ECO:0000313" key="11">
    <source>
        <dbReference type="Proteomes" id="UP000217103"/>
    </source>
</evidence>
<dbReference type="PANTHER" id="PTHR43266">
    <property type="entry name" value="MACROLIDE-EFFLUX PROTEIN"/>
    <property type="match status" value="1"/>
</dbReference>
<accession>A0A1H1GR33</accession>
<feature type="transmembrane region" description="Helical" evidence="8">
    <location>
        <begin position="118"/>
        <end position="139"/>
    </location>
</feature>
<dbReference type="SUPFAM" id="SSF103473">
    <property type="entry name" value="MFS general substrate transporter"/>
    <property type="match status" value="1"/>
</dbReference>
<dbReference type="Pfam" id="PF07690">
    <property type="entry name" value="MFS_1"/>
    <property type="match status" value="1"/>
</dbReference>
<dbReference type="GO" id="GO:0005886">
    <property type="term" value="C:plasma membrane"/>
    <property type="evidence" value="ECO:0007669"/>
    <property type="project" value="UniProtKB-SubCell"/>
</dbReference>
<keyword evidence="4 8" id="KW-0812">Transmembrane</keyword>
<reference evidence="10 11" key="1">
    <citation type="submission" date="2016-10" db="EMBL/GenBank/DDBJ databases">
        <authorList>
            <person name="de Groot N.N."/>
        </authorList>
    </citation>
    <scope>NUCLEOTIDE SEQUENCE [LARGE SCALE GENOMIC DNA]</scope>
    <source>
        <strain evidence="10 11">DSM 43794</strain>
    </source>
</reference>
<dbReference type="EMBL" id="FNKK01000002">
    <property type="protein sequence ID" value="SDR15336.1"/>
    <property type="molecule type" value="Genomic_DNA"/>
</dbReference>
<feature type="transmembrane region" description="Helical" evidence="8">
    <location>
        <begin position="412"/>
        <end position="432"/>
    </location>
</feature>
<dbReference type="AlphaFoldDB" id="A0A1H1GR33"/>
<evidence type="ECO:0000256" key="3">
    <source>
        <dbReference type="ARBA" id="ARBA00022475"/>
    </source>
</evidence>
<feature type="transmembrane region" description="Helical" evidence="8">
    <location>
        <begin position="279"/>
        <end position="298"/>
    </location>
</feature>
<dbReference type="GO" id="GO:0022857">
    <property type="term" value="F:transmembrane transporter activity"/>
    <property type="evidence" value="ECO:0007669"/>
    <property type="project" value="InterPro"/>
</dbReference>
<dbReference type="OrthoDB" id="145388at2"/>
<evidence type="ECO:0000256" key="8">
    <source>
        <dbReference type="SAM" id="Phobius"/>
    </source>
</evidence>
<dbReference type="Proteomes" id="UP000217103">
    <property type="component" value="Unassembled WGS sequence"/>
</dbReference>
<keyword evidence="6 8" id="KW-0472">Membrane</keyword>
<feature type="transmembrane region" description="Helical" evidence="8">
    <location>
        <begin position="92"/>
        <end position="112"/>
    </location>
</feature>
<feature type="transmembrane region" description="Helical" evidence="8">
    <location>
        <begin position="305"/>
        <end position="325"/>
    </location>
</feature>
<evidence type="ECO:0000256" key="6">
    <source>
        <dbReference type="ARBA" id="ARBA00023136"/>
    </source>
</evidence>
<feature type="transmembrane region" description="Helical" evidence="8">
    <location>
        <begin position="243"/>
        <end position="267"/>
    </location>
</feature>
<protein>
    <submittedName>
        <fullName evidence="10">Major Facilitator Superfamily protein</fullName>
    </submittedName>
</protein>
<feature type="transmembrane region" description="Helical" evidence="8">
    <location>
        <begin position="23"/>
        <end position="46"/>
    </location>
</feature>
<proteinExistence type="predicted"/>
<name>A0A1H1GR33_9ACTN</name>
<dbReference type="PROSITE" id="PS50850">
    <property type="entry name" value="MFS"/>
    <property type="match status" value="1"/>
</dbReference>
<feature type="transmembrane region" description="Helical" evidence="8">
    <location>
        <begin position="58"/>
        <end position="80"/>
    </location>
</feature>
<dbReference type="STRING" id="35622.SAMN04489764_3743"/>
<feature type="domain" description="Major facilitator superfamily (MFS) profile" evidence="9">
    <location>
        <begin position="1"/>
        <end position="436"/>
    </location>
</feature>